<dbReference type="InterPro" id="IPR017911">
    <property type="entry name" value="MacB-like_ATP-bd"/>
</dbReference>
<evidence type="ECO:0000259" key="2">
    <source>
        <dbReference type="PROSITE" id="PS50893"/>
    </source>
</evidence>
<accession>A0A933W8Z2</accession>
<comment type="caution">
    <text evidence="3">The sequence shown here is derived from an EMBL/GenBank/DDBJ whole genome shotgun (WGS) entry which is preliminary data.</text>
</comment>
<organism evidence="3 4">
    <name type="scientific">Eiseniibacteriota bacterium</name>
    <dbReference type="NCBI Taxonomy" id="2212470"/>
    <lineage>
        <taxon>Bacteria</taxon>
        <taxon>Candidatus Eiseniibacteriota</taxon>
    </lineage>
</organism>
<dbReference type="InterPro" id="IPR003439">
    <property type="entry name" value="ABC_transporter-like_ATP-bd"/>
</dbReference>
<keyword evidence="3" id="KW-0547">Nucleotide-binding</keyword>
<reference evidence="3" key="1">
    <citation type="submission" date="2020-07" db="EMBL/GenBank/DDBJ databases">
        <title>Huge and variable diversity of episymbiotic CPR bacteria and DPANN archaea in groundwater ecosystems.</title>
        <authorList>
            <person name="He C.Y."/>
            <person name="Keren R."/>
            <person name="Whittaker M."/>
            <person name="Farag I.F."/>
            <person name="Doudna J."/>
            <person name="Cate J.H.D."/>
            <person name="Banfield J.F."/>
        </authorList>
    </citation>
    <scope>NUCLEOTIDE SEQUENCE</scope>
    <source>
        <strain evidence="3">NC_groundwater_1813_Pr3_B-0.1um_71_17</strain>
    </source>
</reference>
<keyword evidence="1" id="KW-0813">Transport</keyword>
<dbReference type="CDD" id="cd03255">
    <property type="entry name" value="ABC_MJ0796_LolCDE_FtsE"/>
    <property type="match status" value="1"/>
</dbReference>
<keyword evidence="3" id="KW-0067">ATP-binding</keyword>
<dbReference type="PROSITE" id="PS50893">
    <property type="entry name" value="ABC_TRANSPORTER_2"/>
    <property type="match status" value="1"/>
</dbReference>
<sequence>DIAVAGTNIARLGGADLARWRSNTIGYIFQLYNLMPVLTALQNVELPLLLHKMSGAERRKRATFALELVGLGDRLGHYPRQLSGGQEQRVAIARALVSDPKVLLADEPTGDLDRKSGEEVLQLLERLNTEFKKTIVMVTHDPHAAERAHRMVHLDKGVLSA</sequence>
<dbReference type="AlphaFoldDB" id="A0A933W8Z2"/>
<protein>
    <submittedName>
        <fullName evidence="3">ABC transporter ATP-binding protein</fullName>
    </submittedName>
</protein>
<dbReference type="Proteomes" id="UP000696931">
    <property type="component" value="Unassembled WGS sequence"/>
</dbReference>
<dbReference type="GO" id="GO:0005524">
    <property type="term" value="F:ATP binding"/>
    <property type="evidence" value="ECO:0007669"/>
    <property type="project" value="UniProtKB-KW"/>
</dbReference>
<dbReference type="Gene3D" id="3.40.50.300">
    <property type="entry name" value="P-loop containing nucleotide triphosphate hydrolases"/>
    <property type="match status" value="1"/>
</dbReference>
<dbReference type="GO" id="GO:0022857">
    <property type="term" value="F:transmembrane transporter activity"/>
    <property type="evidence" value="ECO:0007669"/>
    <property type="project" value="TreeGrafter"/>
</dbReference>
<feature type="domain" description="ABC transporter" evidence="2">
    <location>
        <begin position="4"/>
        <end position="161"/>
    </location>
</feature>
<evidence type="ECO:0000256" key="1">
    <source>
        <dbReference type="ARBA" id="ARBA00022448"/>
    </source>
</evidence>
<proteinExistence type="predicted"/>
<dbReference type="EMBL" id="JACRIW010000055">
    <property type="protein sequence ID" value="MBI5169466.1"/>
    <property type="molecule type" value="Genomic_DNA"/>
</dbReference>
<dbReference type="GO" id="GO:0016887">
    <property type="term" value="F:ATP hydrolysis activity"/>
    <property type="evidence" value="ECO:0007669"/>
    <property type="project" value="InterPro"/>
</dbReference>
<dbReference type="InterPro" id="IPR027417">
    <property type="entry name" value="P-loop_NTPase"/>
</dbReference>
<dbReference type="PANTHER" id="PTHR24220">
    <property type="entry name" value="IMPORT ATP-BINDING PROTEIN"/>
    <property type="match status" value="1"/>
</dbReference>
<dbReference type="GO" id="GO:0005886">
    <property type="term" value="C:plasma membrane"/>
    <property type="evidence" value="ECO:0007669"/>
    <property type="project" value="TreeGrafter"/>
</dbReference>
<dbReference type="SUPFAM" id="SSF52540">
    <property type="entry name" value="P-loop containing nucleoside triphosphate hydrolases"/>
    <property type="match status" value="1"/>
</dbReference>
<name>A0A933W8Z2_UNCEI</name>
<feature type="non-terminal residue" evidence="3">
    <location>
        <position position="1"/>
    </location>
</feature>
<dbReference type="InterPro" id="IPR015854">
    <property type="entry name" value="ABC_transpr_LolD-like"/>
</dbReference>
<dbReference type="Pfam" id="PF00005">
    <property type="entry name" value="ABC_tran"/>
    <property type="match status" value="1"/>
</dbReference>
<evidence type="ECO:0000313" key="3">
    <source>
        <dbReference type="EMBL" id="MBI5169466.1"/>
    </source>
</evidence>
<evidence type="ECO:0000313" key="4">
    <source>
        <dbReference type="Proteomes" id="UP000696931"/>
    </source>
</evidence>
<dbReference type="PANTHER" id="PTHR24220:SF452">
    <property type="entry name" value="ABC TRANSPORTER ATP-BINDING PROTEIN"/>
    <property type="match status" value="1"/>
</dbReference>
<gene>
    <name evidence="3" type="ORF">HZA61_08265</name>
</gene>